<feature type="compositionally biased region" description="Polar residues" evidence="2">
    <location>
        <begin position="789"/>
        <end position="814"/>
    </location>
</feature>
<feature type="non-terminal residue" evidence="4">
    <location>
        <position position="1067"/>
    </location>
</feature>
<feature type="compositionally biased region" description="Polar residues" evidence="2">
    <location>
        <begin position="443"/>
        <end position="473"/>
    </location>
</feature>
<reference evidence="4" key="1">
    <citation type="journal article" date="2021" name="J Fungi (Basel)">
        <title>Virulence traits and population genomics of the black yeast Aureobasidium melanogenum.</title>
        <authorList>
            <person name="Cernosa A."/>
            <person name="Sun X."/>
            <person name="Gostincar C."/>
            <person name="Fang C."/>
            <person name="Gunde-Cimerman N."/>
            <person name="Song Z."/>
        </authorList>
    </citation>
    <scope>NUCLEOTIDE SEQUENCE</scope>
    <source>
        <strain evidence="4">EXF-9911</strain>
    </source>
</reference>
<feature type="compositionally biased region" description="Polar residues" evidence="2">
    <location>
        <begin position="1"/>
        <end position="20"/>
    </location>
</feature>
<accession>A0A9P8EVL0</accession>
<dbReference type="AlphaFoldDB" id="A0A9P8EVL0"/>
<protein>
    <recommendedName>
        <fullName evidence="3">PXA domain-containing protein</fullName>
    </recommendedName>
</protein>
<dbReference type="GO" id="GO:0035091">
    <property type="term" value="F:phosphatidylinositol binding"/>
    <property type="evidence" value="ECO:0007669"/>
    <property type="project" value="InterPro"/>
</dbReference>
<dbReference type="PROSITE" id="PS51207">
    <property type="entry name" value="PXA"/>
    <property type="match status" value="1"/>
</dbReference>
<evidence type="ECO:0000313" key="4">
    <source>
        <dbReference type="EMBL" id="KAG9700115.1"/>
    </source>
</evidence>
<dbReference type="EMBL" id="JAHFXF010000021">
    <property type="protein sequence ID" value="KAG9700115.1"/>
    <property type="molecule type" value="Genomic_DNA"/>
</dbReference>
<dbReference type="PANTHER" id="PTHR22775">
    <property type="entry name" value="SORTING NEXIN"/>
    <property type="match status" value="1"/>
</dbReference>
<dbReference type="PANTHER" id="PTHR22775:SF47">
    <property type="entry name" value="MEIOTICALLY UP-REGULATED GENE 122 PROTEIN"/>
    <property type="match status" value="1"/>
</dbReference>
<feature type="compositionally biased region" description="Low complexity" evidence="2">
    <location>
        <begin position="884"/>
        <end position="903"/>
    </location>
</feature>
<dbReference type="Pfam" id="PF02194">
    <property type="entry name" value="PXA"/>
    <property type="match status" value="1"/>
</dbReference>
<feature type="compositionally biased region" description="Low complexity" evidence="2">
    <location>
        <begin position="860"/>
        <end position="871"/>
    </location>
</feature>
<feature type="region of interest" description="Disordered" evidence="2">
    <location>
        <begin position="384"/>
        <end position="503"/>
    </location>
</feature>
<feature type="compositionally biased region" description="Basic and acidic residues" evidence="2">
    <location>
        <begin position="24"/>
        <end position="39"/>
    </location>
</feature>
<reference evidence="4" key="2">
    <citation type="submission" date="2021-08" db="EMBL/GenBank/DDBJ databases">
        <authorList>
            <person name="Gostincar C."/>
            <person name="Sun X."/>
            <person name="Song Z."/>
            <person name="Gunde-Cimerman N."/>
        </authorList>
    </citation>
    <scope>NUCLEOTIDE SEQUENCE</scope>
    <source>
        <strain evidence="4">EXF-9911</strain>
    </source>
</reference>
<dbReference type="InterPro" id="IPR003114">
    <property type="entry name" value="Phox_assoc"/>
</dbReference>
<gene>
    <name evidence="4" type="ORF">KCU76_g994</name>
</gene>
<dbReference type="SMART" id="SM00313">
    <property type="entry name" value="PXA"/>
    <property type="match status" value="1"/>
</dbReference>
<organism evidence="4 5">
    <name type="scientific">Aureobasidium melanogenum</name>
    <name type="common">Aureobasidium pullulans var. melanogenum</name>
    <dbReference type="NCBI Taxonomy" id="46634"/>
    <lineage>
        <taxon>Eukaryota</taxon>
        <taxon>Fungi</taxon>
        <taxon>Dikarya</taxon>
        <taxon>Ascomycota</taxon>
        <taxon>Pezizomycotina</taxon>
        <taxon>Dothideomycetes</taxon>
        <taxon>Dothideomycetidae</taxon>
        <taxon>Dothideales</taxon>
        <taxon>Saccotheciaceae</taxon>
        <taxon>Aureobasidium</taxon>
    </lineage>
</organism>
<comment type="similarity">
    <text evidence="1">Belongs to the sorting nexin family.</text>
</comment>
<dbReference type="Proteomes" id="UP000779574">
    <property type="component" value="Unassembled WGS sequence"/>
</dbReference>
<proteinExistence type="inferred from homology"/>
<dbReference type="Pfam" id="PF08628">
    <property type="entry name" value="Nexin_C"/>
    <property type="match status" value="1"/>
</dbReference>
<feature type="region of interest" description="Disordered" evidence="2">
    <location>
        <begin position="648"/>
        <end position="668"/>
    </location>
</feature>
<dbReference type="InterPro" id="IPR036871">
    <property type="entry name" value="PX_dom_sf"/>
</dbReference>
<feature type="region of interest" description="Disordered" evidence="2">
    <location>
        <begin position="741"/>
        <end position="903"/>
    </location>
</feature>
<dbReference type="CDD" id="cd06093">
    <property type="entry name" value="PX_domain"/>
    <property type="match status" value="1"/>
</dbReference>
<comment type="caution">
    <text evidence="4">The sequence shown here is derived from an EMBL/GenBank/DDBJ whole genome shotgun (WGS) entry which is preliminary data.</text>
</comment>
<feature type="domain" description="PXA" evidence="3">
    <location>
        <begin position="184"/>
        <end position="364"/>
    </location>
</feature>
<feature type="compositionally biased region" description="Polar residues" evidence="2">
    <location>
        <begin position="484"/>
        <end position="494"/>
    </location>
</feature>
<dbReference type="SUPFAM" id="SSF64268">
    <property type="entry name" value="PX domain"/>
    <property type="match status" value="1"/>
</dbReference>
<dbReference type="InterPro" id="IPR013937">
    <property type="entry name" value="Sorting_nexin_C"/>
</dbReference>
<evidence type="ECO:0000256" key="2">
    <source>
        <dbReference type="SAM" id="MobiDB-lite"/>
    </source>
</evidence>
<evidence type="ECO:0000259" key="3">
    <source>
        <dbReference type="PROSITE" id="PS51207"/>
    </source>
</evidence>
<evidence type="ECO:0000256" key="1">
    <source>
        <dbReference type="ARBA" id="ARBA00010883"/>
    </source>
</evidence>
<dbReference type="OrthoDB" id="41200at2759"/>
<evidence type="ECO:0000313" key="5">
    <source>
        <dbReference type="Proteomes" id="UP000779574"/>
    </source>
</evidence>
<feature type="compositionally biased region" description="Basic and acidic residues" evidence="2">
    <location>
        <begin position="777"/>
        <end position="787"/>
    </location>
</feature>
<dbReference type="InterPro" id="IPR001683">
    <property type="entry name" value="PX_dom"/>
</dbReference>
<dbReference type="FunFam" id="3.30.1520.10:FF:000065">
    <property type="entry name" value="PX domain protein (AFU_orthologue AFUA_2G07450)"/>
    <property type="match status" value="1"/>
</dbReference>
<feature type="region of interest" description="Disordered" evidence="2">
    <location>
        <begin position="1"/>
        <end position="52"/>
    </location>
</feature>
<name>A0A9P8EVL0_AURME</name>
<dbReference type="Pfam" id="PF00787">
    <property type="entry name" value="PX"/>
    <property type="match status" value="1"/>
</dbReference>
<sequence length="1067" mass="115538">MDASQHATATRPLSMNDAMQNNDNNHHDKHDTPIHDKVTPNENNDIQSDGDKPIAATASAASTQLQDMVDKALHFLSHASNETLGACLVGLAATTYFVLGRIGLVLIGLVGGVALHATWDASQSSPDRLAANEVEQKKRKEVGLDVIQRLLLSREKTRQDAATDESDDQVRPLPSAKADFSSFRPDTQAALNVFTDAIIRDYVNWWYAPVLPGEDSFPAACRQVLVGFIISLSNHLSRKRPVDTFLDFVTNSSSIVIVFLNELAAALNASPNATAEEAVHTYLDMKPESSLASIMDSKHQEKKLKVVANDILLKYLDNKTYMCAPAQVFLKQVLAKLVLSMTVDSCSKPEFINQWIVYLLEEGEPELMEVIDAGVEGSAVVNSQSAKKQVSVDEQADKPSSSPEAVREHKRKVSRNKAEEAMDEAMREAQRLSQLIAEEEANKSTTEASAVSSSGDVSETTTQGIMTPSSSQGDAEEGVKSDASRSPPSANSTRPSEDSKKPFTTFDQILPATSPTALSSQQDKLRLKPPPVLTLFNASINIFDDASPGNRTVMRSKPNIDYMIQIEPTSSSFPGWMVMRKYTDFETLHEVLRRISVITGTRFNDSHANLPTWKNNTKSTLRVELERYLNDAVRLQPLAESEGMKRFLDKDGGASRSPGGSKGFGWPTPVAFDQMGKSMLDTLTKAPTQVAGGGKAIFGGVTSILGGKRNSVASNHNASRSSISLNPGAFLEDSYMGSMGNVGVERQSTDSVRSIPAPLSRTPSLSKRVPAAAQSGHKAEQSVDLKTRPSFSTPRTSYQGTRSGELSRPASSAGLSKLDTGLNLPPPPSDIPDDYASPTAVSHQPARISDDMTYSSPDARTSTSRYPTSGTRSRRTSRSPESIAARTTPAVTPAATKVTKTTPPISEQETQVAVELLFAVITELYTLSSAWNIRRTLLNAAKSFLLRPGNPQLEAIRQMIQANVIDTSTSDASIAAHILKIRENSLPTEEELKAWPKEMTAEEKEQLRTKARGLLVERGMPAALTSVMGAAASGEALGRVFDCLQVEGVGRGVVFGIFLQALRAIVQ</sequence>
<dbReference type="Gene3D" id="3.30.1520.10">
    <property type="entry name" value="Phox-like domain"/>
    <property type="match status" value="1"/>
</dbReference>
<feature type="compositionally biased region" description="Basic and acidic residues" evidence="2">
    <location>
        <begin position="416"/>
        <end position="430"/>
    </location>
</feature>